<organism evidence="2 3">
    <name type="scientific">Aneurinibacillus aneurinilyticus ATCC 12856</name>
    <dbReference type="NCBI Taxonomy" id="649747"/>
    <lineage>
        <taxon>Bacteria</taxon>
        <taxon>Bacillati</taxon>
        <taxon>Bacillota</taxon>
        <taxon>Bacilli</taxon>
        <taxon>Bacillales</taxon>
        <taxon>Paenibacillaceae</taxon>
        <taxon>Aneurinibacillus group</taxon>
        <taxon>Aneurinibacillus</taxon>
    </lineage>
</organism>
<protein>
    <submittedName>
        <fullName evidence="2">Uncharacterized protein</fullName>
    </submittedName>
</protein>
<evidence type="ECO:0000256" key="1">
    <source>
        <dbReference type="SAM" id="MobiDB-lite"/>
    </source>
</evidence>
<dbReference type="EMBL" id="AWSJ01000319">
    <property type="protein sequence ID" value="ERI06675.1"/>
    <property type="molecule type" value="Genomic_DNA"/>
</dbReference>
<keyword evidence="3" id="KW-1185">Reference proteome</keyword>
<feature type="compositionally biased region" description="Basic and acidic residues" evidence="1">
    <location>
        <begin position="101"/>
        <end position="118"/>
    </location>
</feature>
<name>U1WVH1_ANEAE</name>
<reference evidence="2 3" key="1">
    <citation type="submission" date="2013-08" db="EMBL/GenBank/DDBJ databases">
        <authorList>
            <person name="Weinstock G."/>
            <person name="Sodergren E."/>
            <person name="Wylie T."/>
            <person name="Fulton L."/>
            <person name="Fulton R."/>
            <person name="Fronick C."/>
            <person name="O'Laughlin M."/>
            <person name="Godfrey J."/>
            <person name="Miner T."/>
            <person name="Herter B."/>
            <person name="Appelbaum E."/>
            <person name="Cordes M."/>
            <person name="Lek S."/>
            <person name="Wollam A."/>
            <person name="Pepin K.H."/>
            <person name="Palsikar V.B."/>
            <person name="Mitreva M."/>
            <person name="Wilson R.K."/>
        </authorList>
    </citation>
    <scope>NUCLEOTIDE SEQUENCE [LARGE SCALE GENOMIC DNA]</scope>
    <source>
        <strain evidence="2 3">ATCC 12856</strain>
    </source>
</reference>
<accession>U1WVH1</accession>
<dbReference type="Proteomes" id="UP000016511">
    <property type="component" value="Unassembled WGS sequence"/>
</dbReference>
<evidence type="ECO:0000313" key="3">
    <source>
        <dbReference type="Proteomes" id="UP000016511"/>
    </source>
</evidence>
<evidence type="ECO:0000313" key="2">
    <source>
        <dbReference type="EMBL" id="ERI06675.1"/>
    </source>
</evidence>
<comment type="caution">
    <text evidence="2">The sequence shown here is derived from an EMBL/GenBank/DDBJ whole genome shotgun (WGS) entry which is preliminary data.</text>
</comment>
<dbReference type="PATRIC" id="fig|649747.3.peg.4693"/>
<dbReference type="AlphaFoldDB" id="U1WVH1"/>
<dbReference type="HOGENOM" id="CLU_1851000_0_0_9"/>
<dbReference type="STRING" id="649747.HMPREF0083_05217"/>
<proteinExistence type="predicted"/>
<sequence>MIFPFWILPGRGEGGNTLEIVIVTFIHNQQEKDVRLPCKIESEKLAAALHEWLGYEYNWGDGVHELEYSFDQKNWFRLEKQRSLEYAGIWDGAFLRLSKEPTSDLRTEEEYERDKPDMEDLPTADEAEQLDYVWRIIE</sequence>
<feature type="region of interest" description="Disordered" evidence="1">
    <location>
        <begin position="101"/>
        <end position="122"/>
    </location>
</feature>
<gene>
    <name evidence="2" type="ORF">HMPREF0083_05217</name>
</gene>